<reference evidence="1 2" key="1">
    <citation type="submission" date="2021-06" db="EMBL/GenBank/DDBJ databases">
        <authorList>
            <person name="Kallberg Y."/>
            <person name="Tangrot J."/>
            <person name="Rosling A."/>
        </authorList>
    </citation>
    <scope>NUCLEOTIDE SEQUENCE [LARGE SCALE GENOMIC DNA]</scope>
    <source>
        <strain evidence="1 2">120-4 pot B 10/14</strain>
    </source>
</reference>
<protein>
    <submittedName>
        <fullName evidence="1">43195_t:CDS:1</fullName>
    </submittedName>
</protein>
<proteinExistence type="predicted"/>
<dbReference type="EMBL" id="CAJVQB010148926">
    <property type="protein sequence ID" value="CAG8855391.1"/>
    <property type="molecule type" value="Genomic_DNA"/>
</dbReference>
<evidence type="ECO:0000313" key="1">
    <source>
        <dbReference type="EMBL" id="CAG8855391.1"/>
    </source>
</evidence>
<sequence>MIKGTLHQEDITLTNIYAPNTGAPKYIKQLFTNLKGDINSNTIMVRDLDTPLTSMDRSSRQKVNKEIVELSEKLDQKDLIDMCRILHPKTAEYTFFS</sequence>
<dbReference type="Gene3D" id="3.60.10.10">
    <property type="entry name" value="Endonuclease/exonuclease/phosphatase"/>
    <property type="match status" value="1"/>
</dbReference>
<feature type="non-terminal residue" evidence="1">
    <location>
        <position position="97"/>
    </location>
</feature>
<gene>
    <name evidence="1" type="ORF">GMARGA_LOCUS44212</name>
</gene>
<dbReference type="SUPFAM" id="SSF56219">
    <property type="entry name" value="DNase I-like"/>
    <property type="match status" value="1"/>
</dbReference>
<name>A0ABN7XJD7_GIGMA</name>
<dbReference type="Proteomes" id="UP000789901">
    <property type="component" value="Unassembled WGS sequence"/>
</dbReference>
<dbReference type="InterPro" id="IPR036691">
    <property type="entry name" value="Endo/exonu/phosph_ase_sf"/>
</dbReference>
<comment type="caution">
    <text evidence="1">The sequence shown here is derived from an EMBL/GenBank/DDBJ whole genome shotgun (WGS) entry which is preliminary data.</text>
</comment>
<evidence type="ECO:0000313" key="2">
    <source>
        <dbReference type="Proteomes" id="UP000789901"/>
    </source>
</evidence>
<accession>A0ABN7XJD7</accession>
<keyword evidence="2" id="KW-1185">Reference proteome</keyword>
<organism evidence="1 2">
    <name type="scientific">Gigaspora margarita</name>
    <dbReference type="NCBI Taxonomy" id="4874"/>
    <lineage>
        <taxon>Eukaryota</taxon>
        <taxon>Fungi</taxon>
        <taxon>Fungi incertae sedis</taxon>
        <taxon>Mucoromycota</taxon>
        <taxon>Glomeromycotina</taxon>
        <taxon>Glomeromycetes</taxon>
        <taxon>Diversisporales</taxon>
        <taxon>Gigasporaceae</taxon>
        <taxon>Gigaspora</taxon>
    </lineage>
</organism>